<dbReference type="EMBL" id="JAHDYS010000024">
    <property type="protein sequence ID" value="MBT1073533.1"/>
    <property type="molecule type" value="Genomic_DNA"/>
</dbReference>
<proteinExistence type="predicted"/>
<keyword evidence="2" id="KW-1185">Reference proteome</keyword>
<evidence type="ECO:0000313" key="1">
    <source>
        <dbReference type="EMBL" id="MBT1073533.1"/>
    </source>
</evidence>
<name>A0ABS5UCU0_9BACT</name>
<protein>
    <recommendedName>
        <fullName evidence="3">HEAT repeat domain-containing protein</fullName>
    </recommendedName>
</protein>
<evidence type="ECO:0000313" key="2">
    <source>
        <dbReference type="Proteomes" id="UP000784128"/>
    </source>
</evidence>
<reference evidence="1 2" key="1">
    <citation type="submission" date="2021-05" db="EMBL/GenBank/DDBJ databases">
        <title>The draft genome of Geobacter chapellei DSM 13688.</title>
        <authorList>
            <person name="Xu Z."/>
            <person name="Masuda Y."/>
            <person name="Itoh H."/>
            <person name="Senoo K."/>
        </authorList>
    </citation>
    <scope>NUCLEOTIDE SEQUENCE [LARGE SCALE GENOMIC DNA]</scope>
    <source>
        <strain evidence="1 2">DSM 13688</strain>
    </source>
</reference>
<evidence type="ECO:0008006" key="3">
    <source>
        <dbReference type="Google" id="ProtNLM"/>
    </source>
</evidence>
<dbReference type="Proteomes" id="UP000784128">
    <property type="component" value="Unassembled WGS sequence"/>
</dbReference>
<sequence>MPPCIRVILLFCLTRDSDAGVKEAAIAAFSALPAEIIVEYIVSPDGHPAILDYVSRVFFDNSLVTKALLGNPELSSNARLLLEQREAEKVHAVEETSFDLSDAEEVAEIVEEVTEDSTSLDEVAPEEEYLEEELCQQTEEFLSKYQMAQVMSISEKIKMALTGDKEWRAILIKDANKLVSGSVIKNPRLSESEVLTILKVGVQNDEIIRLICANKEWVKNYKIRKALVDCHKTPLPNALRYLATLGEKDVAGYAKSKNISSVISTQAKRMLLAKKR</sequence>
<gene>
    <name evidence="1" type="ORF">KJB30_17265</name>
</gene>
<organism evidence="1 2">
    <name type="scientific">Pelotalea chapellei</name>
    <dbReference type="NCBI Taxonomy" id="44671"/>
    <lineage>
        <taxon>Bacteria</taxon>
        <taxon>Pseudomonadati</taxon>
        <taxon>Thermodesulfobacteriota</taxon>
        <taxon>Desulfuromonadia</taxon>
        <taxon>Geobacterales</taxon>
        <taxon>Geobacteraceae</taxon>
        <taxon>Pelotalea</taxon>
    </lineage>
</organism>
<accession>A0ABS5UCU0</accession>
<dbReference type="RefSeq" id="WP_214301618.1">
    <property type="nucleotide sequence ID" value="NZ_JAHDYS010000024.1"/>
</dbReference>
<comment type="caution">
    <text evidence="1">The sequence shown here is derived from an EMBL/GenBank/DDBJ whole genome shotgun (WGS) entry which is preliminary data.</text>
</comment>